<feature type="chain" id="PRO_5045591011" evidence="1">
    <location>
        <begin position="33"/>
        <end position="190"/>
    </location>
</feature>
<gene>
    <name evidence="2" type="ORF">GCM10009802_08740</name>
</gene>
<accession>A0ABN2XI70</accession>
<protein>
    <submittedName>
        <fullName evidence="2">Uncharacterized protein</fullName>
    </submittedName>
</protein>
<name>A0ABN2XI70_9ACTN</name>
<organism evidence="2 3">
    <name type="scientific">Streptomyces synnematoformans</name>
    <dbReference type="NCBI Taxonomy" id="415721"/>
    <lineage>
        <taxon>Bacteria</taxon>
        <taxon>Bacillati</taxon>
        <taxon>Actinomycetota</taxon>
        <taxon>Actinomycetes</taxon>
        <taxon>Kitasatosporales</taxon>
        <taxon>Streptomycetaceae</taxon>
        <taxon>Streptomyces</taxon>
    </lineage>
</organism>
<feature type="signal peptide" evidence="1">
    <location>
        <begin position="1"/>
        <end position="32"/>
    </location>
</feature>
<reference evidence="2 3" key="1">
    <citation type="journal article" date="2019" name="Int. J. Syst. Evol. Microbiol.">
        <title>The Global Catalogue of Microorganisms (GCM) 10K type strain sequencing project: providing services to taxonomists for standard genome sequencing and annotation.</title>
        <authorList>
            <consortium name="The Broad Institute Genomics Platform"/>
            <consortium name="The Broad Institute Genome Sequencing Center for Infectious Disease"/>
            <person name="Wu L."/>
            <person name="Ma J."/>
        </authorList>
    </citation>
    <scope>NUCLEOTIDE SEQUENCE [LARGE SCALE GENOMIC DNA]</scope>
    <source>
        <strain evidence="2 3">JCM 15481</strain>
    </source>
</reference>
<evidence type="ECO:0000313" key="3">
    <source>
        <dbReference type="Proteomes" id="UP001500443"/>
    </source>
</evidence>
<keyword evidence="3" id="KW-1185">Reference proteome</keyword>
<evidence type="ECO:0000313" key="2">
    <source>
        <dbReference type="EMBL" id="GAA2111192.1"/>
    </source>
</evidence>
<keyword evidence="1" id="KW-0732">Signal</keyword>
<proteinExistence type="predicted"/>
<dbReference type="Gene3D" id="2.60.20.10">
    <property type="entry name" value="Crystallins"/>
    <property type="match status" value="1"/>
</dbReference>
<sequence length="190" mass="19995">MRHTFKRSLTVALATLTASVVSVGLSTTGANAATDQTQRADNCVVNVDSGSKQCFGTFREAIAATTDGKITNAPLSAKHIDQKLTDRLSAASHTTGAQAVQLGVVFRDSNYGGSAQVFEASSGCQSGNGRDFQIDLSGSWNNAVSSLTTLSCWLELWDAPGTAGFHQEYQQSTSYVGDAMNDRASSIAFL</sequence>
<comment type="caution">
    <text evidence="2">The sequence shown here is derived from an EMBL/GenBank/DDBJ whole genome shotgun (WGS) entry which is preliminary data.</text>
</comment>
<dbReference type="Proteomes" id="UP001500443">
    <property type="component" value="Unassembled WGS sequence"/>
</dbReference>
<dbReference type="EMBL" id="BAAAPF010000011">
    <property type="protein sequence ID" value="GAA2111192.1"/>
    <property type="molecule type" value="Genomic_DNA"/>
</dbReference>
<evidence type="ECO:0000256" key="1">
    <source>
        <dbReference type="SAM" id="SignalP"/>
    </source>
</evidence>